<dbReference type="InterPro" id="IPR009288">
    <property type="entry name" value="AIG2-like_dom"/>
</dbReference>
<dbReference type="Pfam" id="PF06094">
    <property type="entry name" value="GGACT"/>
    <property type="match status" value="1"/>
</dbReference>
<dbReference type="Proteomes" id="UP000249467">
    <property type="component" value="Unassembled WGS sequence"/>
</dbReference>
<proteinExistence type="predicted"/>
<dbReference type="EMBL" id="QBML01000049">
    <property type="protein sequence ID" value="PZO35827.1"/>
    <property type="molecule type" value="Genomic_DNA"/>
</dbReference>
<gene>
    <name evidence="2" type="ORF">DCF19_22935</name>
</gene>
<evidence type="ECO:0000313" key="2">
    <source>
        <dbReference type="EMBL" id="PZO35827.1"/>
    </source>
</evidence>
<dbReference type="InterPro" id="IPR036568">
    <property type="entry name" value="GGCT-like_sf"/>
</dbReference>
<dbReference type="CDD" id="cd06661">
    <property type="entry name" value="GGCT_like"/>
    <property type="match status" value="1"/>
</dbReference>
<protein>
    <recommendedName>
        <fullName evidence="1">Gamma-glutamylcyclotransferase AIG2-like domain-containing protein</fullName>
    </recommendedName>
</protein>
<sequence length="137" mass="15172">MQNAALCKVFVYGTLKPNEANYAKYCAGKAIAEQKAIAYGELFSLPMGYPAMIVGNTQVHGYLLSFPDASILESLDDLEDYQCDRPTSENAYNRQQIEVFDLEGKALGLAWAYFMTLAQVTKFDGIAQPDGCWYGSK</sequence>
<name>A0A2W4VX18_9CYAN</name>
<dbReference type="SUPFAM" id="SSF110857">
    <property type="entry name" value="Gamma-glutamyl cyclotransferase-like"/>
    <property type="match status" value="1"/>
</dbReference>
<comment type="caution">
    <text evidence="2">The sequence shown here is derived from an EMBL/GenBank/DDBJ whole genome shotgun (WGS) entry which is preliminary data.</text>
</comment>
<dbReference type="Gene3D" id="3.10.490.10">
    <property type="entry name" value="Gamma-glutamyl cyclotransferase-like"/>
    <property type="match status" value="1"/>
</dbReference>
<evidence type="ECO:0000313" key="3">
    <source>
        <dbReference type="Proteomes" id="UP000249467"/>
    </source>
</evidence>
<feature type="domain" description="Gamma-glutamylcyclotransferase AIG2-like" evidence="1">
    <location>
        <begin position="9"/>
        <end position="133"/>
    </location>
</feature>
<dbReference type="InterPro" id="IPR013024">
    <property type="entry name" value="GGCT-like"/>
</dbReference>
<dbReference type="AlphaFoldDB" id="A0A2W4VX18"/>
<evidence type="ECO:0000259" key="1">
    <source>
        <dbReference type="Pfam" id="PF06094"/>
    </source>
</evidence>
<reference evidence="2 3" key="2">
    <citation type="submission" date="2018-06" db="EMBL/GenBank/DDBJ databases">
        <title>Metagenomic assembly of (sub)arctic Cyanobacteria and their associated microbiome from non-axenic cultures.</title>
        <authorList>
            <person name="Baurain D."/>
        </authorList>
    </citation>
    <scope>NUCLEOTIDE SEQUENCE [LARGE SCALE GENOMIC DNA]</scope>
    <source>
        <strain evidence="2">ULC066bin1</strain>
    </source>
</reference>
<organism evidence="2 3">
    <name type="scientific">Pseudanabaena frigida</name>
    <dbReference type="NCBI Taxonomy" id="945775"/>
    <lineage>
        <taxon>Bacteria</taxon>
        <taxon>Bacillati</taxon>
        <taxon>Cyanobacteriota</taxon>
        <taxon>Cyanophyceae</taxon>
        <taxon>Pseudanabaenales</taxon>
        <taxon>Pseudanabaenaceae</taxon>
        <taxon>Pseudanabaena</taxon>
    </lineage>
</organism>
<reference evidence="2 3" key="1">
    <citation type="submission" date="2018-04" db="EMBL/GenBank/DDBJ databases">
        <authorList>
            <person name="Go L.Y."/>
            <person name="Mitchell J.A."/>
        </authorList>
    </citation>
    <scope>NUCLEOTIDE SEQUENCE [LARGE SCALE GENOMIC DNA]</scope>
    <source>
        <strain evidence="2">ULC066bin1</strain>
    </source>
</reference>
<accession>A0A2W4VX18</accession>